<dbReference type="RefSeq" id="XP_028463265.1">
    <property type="nucleotide sequence ID" value="XM_028610778.1"/>
</dbReference>
<keyword evidence="2" id="KW-1185">Reference proteome</keyword>
<reference evidence="1 2" key="1">
    <citation type="journal article" date="2018" name="Mol. Ecol.">
        <title>The obligate alkalophilic soda-lake fungus Sodiomyces alkalinus has shifted to a protein diet.</title>
        <authorList>
            <person name="Grum-Grzhimaylo A.A."/>
            <person name="Falkoski D.L."/>
            <person name="van den Heuvel J."/>
            <person name="Valero-Jimenez C.A."/>
            <person name="Min B."/>
            <person name="Choi I.G."/>
            <person name="Lipzen A."/>
            <person name="Daum C.G."/>
            <person name="Aanen D.K."/>
            <person name="Tsang A."/>
            <person name="Henrissat B."/>
            <person name="Bilanenko E.N."/>
            <person name="de Vries R.P."/>
            <person name="van Kan J.A.L."/>
            <person name="Grigoriev I.V."/>
            <person name="Debets A.J.M."/>
        </authorList>
    </citation>
    <scope>NUCLEOTIDE SEQUENCE [LARGE SCALE GENOMIC DNA]</scope>
    <source>
        <strain evidence="1 2">F11</strain>
    </source>
</reference>
<evidence type="ECO:0000313" key="1">
    <source>
        <dbReference type="EMBL" id="ROT35459.1"/>
    </source>
</evidence>
<evidence type="ECO:0000313" key="2">
    <source>
        <dbReference type="Proteomes" id="UP000272025"/>
    </source>
</evidence>
<dbReference type="OrthoDB" id="192702at2759"/>
<protein>
    <submittedName>
        <fullName evidence="1">Uncharacterized protein</fullName>
    </submittedName>
</protein>
<gene>
    <name evidence="1" type="ORF">SODALDRAFT_328804</name>
</gene>
<dbReference type="AlphaFoldDB" id="A0A3N2PLV2"/>
<organism evidence="1 2">
    <name type="scientific">Sodiomyces alkalinus (strain CBS 110278 / VKM F-3762 / F11)</name>
    <name type="common">Alkaliphilic filamentous fungus</name>
    <dbReference type="NCBI Taxonomy" id="1314773"/>
    <lineage>
        <taxon>Eukaryota</taxon>
        <taxon>Fungi</taxon>
        <taxon>Dikarya</taxon>
        <taxon>Ascomycota</taxon>
        <taxon>Pezizomycotina</taxon>
        <taxon>Sordariomycetes</taxon>
        <taxon>Hypocreomycetidae</taxon>
        <taxon>Glomerellales</taxon>
        <taxon>Plectosphaerellaceae</taxon>
        <taxon>Sodiomyces</taxon>
    </lineage>
</organism>
<sequence>MASTAPRIHLVDKSDYTKQKVVPLPDAYPLPPLQKGFIRIRSRILSLTTNNFSYARFGEELGWYSVWPTLPSLSAPYNDATKYGRISSWGYGEAIESAHDDVPVGTKLFGYLPIGTLPEDLQVKPMEAPGHLLEVSERRTARVMPFYNRYVCYPPDVDLSAERGARGLEALLRPLFEAGYLLNRYTFAGPERKPLHPLGHGLPWTAQQADISDAVLVLLGASGKTSLSLADQLRHARTGEAFPRKVVAVGSEASRGFTQRTGLFDEVLLYDDVDKTNLAAVLALDKATKVVLLNFAGRGDAPDRWASRLREPGGPFTGLSVGGDPTNTAPGNFNAEVDKEGSGVYMVSAPTLRDDAILAEGEAKYFEFLDEAWTRFIDDRGGLHGVSLMWRQDIGAFESDWDGLCKGKGQYGPDIGLVYEI</sequence>
<dbReference type="GeneID" id="39579256"/>
<proteinExistence type="predicted"/>
<dbReference type="Pfam" id="PF11017">
    <property type="entry name" value="DUF2855"/>
    <property type="match status" value="1"/>
</dbReference>
<accession>A0A3N2PLV2</accession>
<dbReference type="EMBL" id="ML119061">
    <property type="protein sequence ID" value="ROT35459.1"/>
    <property type="molecule type" value="Genomic_DNA"/>
</dbReference>
<dbReference type="STRING" id="1314773.A0A3N2PLV2"/>
<dbReference type="Proteomes" id="UP000272025">
    <property type="component" value="Unassembled WGS sequence"/>
</dbReference>
<name>A0A3N2PLV2_SODAK</name>
<dbReference type="InterPro" id="IPR021276">
    <property type="entry name" value="DUF2855"/>
</dbReference>